<gene>
    <name evidence="7" type="ORF">NESG_02157</name>
</gene>
<dbReference type="AlphaFoldDB" id="A0A086IZR5"/>
<feature type="domain" description="UBP-type" evidence="6">
    <location>
        <begin position="103"/>
        <end position="222"/>
    </location>
</feature>
<dbReference type="Gene3D" id="3.30.40.10">
    <property type="entry name" value="Zinc/RING finger domain, C3HC4 (zinc finger)"/>
    <property type="match status" value="1"/>
</dbReference>
<organism evidence="7 8">
    <name type="scientific">Nematocida ausubeli (strain ATCC PRA-371 / ERTm2)</name>
    <name type="common">Nematode killer fungus</name>
    <dbReference type="NCBI Taxonomy" id="1913371"/>
    <lineage>
        <taxon>Eukaryota</taxon>
        <taxon>Fungi</taxon>
        <taxon>Fungi incertae sedis</taxon>
        <taxon>Microsporidia</taxon>
        <taxon>Nematocida</taxon>
    </lineage>
</organism>
<dbReference type="Pfam" id="PF02148">
    <property type="entry name" value="zf-UBP"/>
    <property type="match status" value="1"/>
</dbReference>
<dbReference type="SMART" id="SM00290">
    <property type="entry name" value="ZnF_UBP"/>
    <property type="match status" value="1"/>
</dbReference>
<protein>
    <recommendedName>
        <fullName evidence="9">UBP-type domain-containing protein</fullName>
    </recommendedName>
</protein>
<reference evidence="7 8" key="1">
    <citation type="journal article" date="2014" name="Genome Announc.">
        <title>Genome Sequence of the Microsporidian Species Nematocida sp1 Strain ERTm6 (ATCC PRA-372).</title>
        <authorList>
            <person name="Bakowski M.A."/>
            <person name="Priest M."/>
            <person name="Young S."/>
            <person name="Cuomo C.A."/>
            <person name="Troemel E.R."/>
        </authorList>
    </citation>
    <scope>NUCLEOTIDE SEQUENCE [LARGE SCALE GENOMIC DNA]</scope>
    <source>
        <strain evidence="7 8">ERTm6</strain>
    </source>
</reference>
<dbReference type="GO" id="GO:0016579">
    <property type="term" value="P:protein deubiquitination"/>
    <property type="evidence" value="ECO:0007669"/>
    <property type="project" value="InterPro"/>
</dbReference>
<feature type="domain" description="USP" evidence="5">
    <location>
        <begin position="249"/>
        <end position="607"/>
    </location>
</feature>
<keyword evidence="1" id="KW-0479">Metal-binding</keyword>
<keyword evidence="3" id="KW-0862">Zinc</keyword>
<evidence type="ECO:0000259" key="6">
    <source>
        <dbReference type="PROSITE" id="PS50271"/>
    </source>
</evidence>
<dbReference type="EMBL" id="AKIJ01000005">
    <property type="protein sequence ID" value="KFG25383.1"/>
    <property type="molecule type" value="Genomic_DNA"/>
</dbReference>
<keyword evidence="2 4" id="KW-0863">Zinc-finger</keyword>
<dbReference type="Pfam" id="PF00443">
    <property type="entry name" value="UCH"/>
    <property type="match status" value="1"/>
</dbReference>
<dbReference type="InterPro" id="IPR013083">
    <property type="entry name" value="Znf_RING/FYVE/PHD"/>
</dbReference>
<dbReference type="PROSITE" id="PS50271">
    <property type="entry name" value="ZF_UBP"/>
    <property type="match status" value="1"/>
</dbReference>
<evidence type="ECO:0000313" key="7">
    <source>
        <dbReference type="EMBL" id="KFG25383.1"/>
    </source>
</evidence>
<evidence type="ECO:0000256" key="3">
    <source>
        <dbReference type="ARBA" id="ARBA00022833"/>
    </source>
</evidence>
<evidence type="ECO:0000313" key="8">
    <source>
        <dbReference type="Proteomes" id="UP000054524"/>
    </source>
</evidence>
<name>A0A086IZR5_NEMA1</name>
<dbReference type="InterPro" id="IPR001607">
    <property type="entry name" value="Znf_UBP"/>
</dbReference>
<comment type="caution">
    <text evidence="7">The sequence shown here is derived from an EMBL/GenBank/DDBJ whole genome shotgun (WGS) entry which is preliminary data.</text>
</comment>
<dbReference type="InterPro" id="IPR001394">
    <property type="entry name" value="Peptidase_C19_UCH"/>
</dbReference>
<dbReference type="SUPFAM" id="SSF54001">
    <property type="entry name" value="Cysteine proteinases"/>
    <property type="match status" value="1"/>
</dbReference>
<dbReference type="RefSeq" id="XP_052903938.1">
    <property type="nucleotide sequence ID" value="XM_053049767.1"/>
</dbReference>
<keyword evidence="8" id="KW-1185">Reference proteome</keyword>
<dbReference type="Gene3D" id="3.90.70.10">
    <property type="entry name" value="Cysteine proteinases"/>
    <property type="match status" value="1"/>
</dbReference>
<dbReference type="InterPro" id="IPR028889">
    <property type="entry name" value="USP"/>
</dbReference>
<dbReference type="GeneID" id="77677130"/>
<dbReference type="GO" id="GO:0008270">
    <property type="term" value="F:zinc ion binding"/>
    <property type="evidence" value="ECO:0007669"/>
    <property type="project" value="UniProtKB-KW"/>
</dbReference>
<evidence type="ECO:0000256" key="1">
    <source>
        <dbReference type="ARBA" id="ARBA00022723"/>
    </source>
</evidence>
<dbReference type="SUPFAM" id="SSF57850">
    <property type="entry name" value="RING/U-box"/>
    <property type="match status" value="1"/>
</dbReference>
<dbReference type="Proteomes" id="UP000054524">
    <property type="component" value="Unassembled WGS sequence"/>
</dbReference>
<dbReference type="GO" id="GO:0004843">
    <property type="term" value="F:cysteine-type deubiquitinase activity"/>
    <property type="evidence" value="ECO:0007669"/>
    <property type="project" value="InterPro"/>
</dbReference>
<proteinExistence type="predicted"/>
<sequence>MFKYIADMKFLAGFLKGKCMQCLDSDYRNIVAICSCGAELCRKHAVFHIFEKHTQYPIEIIKENEKMYAQITTNDCFLIEGSLEVLKCKCLAACLIKKESVFPPCMHIFKVFKEMNRVANQISRMTIDYEESECCLCSLRKNRWLCIVCGLVFCGRQRYDMKGNSHAYKHFEGTEHSIFINLDDFDPSHLQMAAFCCYCGVFIIDEIIYEIFNCRYIGVSGCGICPGNSLNKSNKKNCTICSQKSTCMSLLKSPERSSGYALAVLHGISYAILSVGSMCIFNNMKIRDANTEFKNMVNEMLAKMIYMHVFGKNEYIFIDQIEHAINSEFVRYEEDALVDVARFFRNCMSMLKRNERPDCEEKNISNLFYILLRSSITCNVCREKWDRSEKVCILYLKPNQSISEFFSIKQLDKLCKCGAANKTVTSCLANIPSIITIRLKKPGNYILGENATSTIEKELCIPYRESERRSEHAPLYPQRVFENRMDEEENLHDIGSVFISDLLPPDVFEKMKMFFVKNQTRSQKRPKSMFQQGRKESFLSYKLKAAVIYQNNPSGGYYFAQMLDERSFLNNHDADIEKVLWTTFIDGKIDQLPLFKDDAILLLYVNANE</sequence>
<evidence type="ECO:0000256" key="2">
    <source>
        <dbReference type="ARBA" id="ARBA00022771"/>
    </source>
</evidence>
<dbReference type="PROSITE" id="PS50235">
    <property type="entry name" value="USP_3"/>
    <property type="match status" value="1"/>
</dbReference>
<evidence type="ECO:0000256" key="4">
    <source>
        <dbReference type="PROSITE-ProRule" id="PRU00502"/>
    </source>
</evidence>
<dbReference type="InterPro" id="IPR038765">
    <property type="entry name" value="Papain-like_cys_pep_sf"/>
</dbReference>
<accession>A0A086IZR5</accession>
<evidence type="ECO:0008006" key="9">
    <source>
        <dbReference type="Google" id="ProtNLM"/>
    </source>
</evidence>
<evidence type="ECO:0000259" key="5">
    <source>
        <dbReference type="PROSITE" id="PS50235"/>
    </source>
</evidence>
<dbReference type="HOGENOM" id="CLU_480281_0_0_1"/>